<organism evidence="1 2">
    <name type="scientific">Aurantimonas marianensis</name>
    <dbReference type="NCBI Taxonomy" id="2920428"/>
    <lineage>
        <taxon>Bacteria</taxon>
        <taxon>Pseudomonadati</taxon>
        <taxon>Pseudomonadota</taxon>
        <taxon>Alphaproteobacteria</taxon>
        <taxon>Hyphomicrobiales</taxon>
        <taxon>Aurantimonadaceae</taxon>
        <taxon>Aurantimonas</taxon>
    </lineage>
</organism>
<dbReference type="Gene3D" id="3.20.20.370">
    <property type="entry name" value="Glycoside hydrolase/deacetylase"/>
    <property type="match status" value="1"/>
</dbReference>
<dbReference type="Proteomes" id="UP001155220">
    <property type="component" value="Unassembled WGS sequence"/>
</dbReference>
<dbReference type="InterPro" id="IPR006837">
    <property type="entry name" value="Divergent_DAC"/>
</dbReference>
<dbReference type="InterPro" id="IPR011330">
    <property type="entry name" value="Glyco_hydro/deAcase_b/a-brl"/>
</dbReference>
<dbReference type="AlphaFoldDB" id="A0A9X2H3V0"/>
<comment type="caution">
    <text evidence="1">The sequence shown here is derived from an EMBL/GenBank/DDBJ whole genome shotgun (WGS) entry which is preliminary data.</text>
</comment>
<dbReference type="PANTHER" id="PTHR30105">
    <property type="entry name" value="UNCHARACTERIZED YIBQ-RELATED"/>
    <property type="match status" value="1"/>
</dbReference>
<dbReference type="RefSeq" id="WP_253964001.1">
    <property type="nucleotide sequence ID" value="NZ_JALHBS010000045.1"/>
</dbReference>
<evidence type="ECO:0000313" key="1">
    <source>
        <dbReference type="EMBL" id="MCP3055140.1"/>
    </source>
</evidence>
<dbReference type="SUPFAM" id="SSF88713">
    <property type="entry name" value="Glycoside hydrolase/deacetylase"/>
    <property type="match status" value="1"/>
</dbReference>
<keyword evidence="2" id="KW-1185">Reference proteome</keyword>
<gene>
    <name evidence="1" type="ORF">MJ956_08245</name>
</gene>
<evidence type="ECO:0000313" key="2">
    <source>
        <dbReference type="Proteomes" id="UP001155220"/>
    </source>
</evidence>
<proteinExistence type="predicted"/>
<dbReference type="GO" id="GO:0005975">
    <property type="term" value="P:carbohydrate metabolic process"/>
    <property type="evidence" value="ECO:0007669"/>
    <property type="project" value="InterPro"/>
</dbReference>
<accession>A0A9X2H3V0</accession>
<dbReference type="CDD" id="cd10936">
    <property type="entry name" value="CE4_DAC2"/>
    <property type="match status" value="1"/>
</dbReference>
<protein>
    <submittedName>
        <fullName evidence="1">Divergent polysaccharide deacetylase family protein</fullName>
    </submittedName>
</protein>
<name>A0A9X2H3V0_9HYPH</name>
<dbReference type="PANTHER" id="PTHR30105:SF2">
    <property type="entry name" value="DIVERGENT POLYSACCHARIDE DEACETYLASE SUPERFAMILY"/>
    <property type="match status" value="1"/>
</dbReference>
<dbReference type="Pfam" id="PF04748">
    <property type="entry name" value="Polysacc_deac_2"/>
    <property type="match status" value="1"/>
</dbReference>
<reference evidence="1" key="1">
    <citation type="submission" date="2022-03" db="EMBL/GenBank/DDBJ databases">
        <title>Aurantimonas Liuensis sp. Nov., isolated from the hadal seawater of the Mariana Trench.</title>
        <authorList>
            <person name="Liu R."/>
        </authorList>
    </citation>
    <scope>NUCLEOTIDE SEQUENCE</scope>
    <source>
        <strain evidence="1">LRZ36</strain>
    </source>
</reference>
<sequence>MHGELYEPLGLDLDDGNLRRRPSASALGGLAAAALVVAGSLATAILGQPERRVTDYFAEASQPFAAEQFAATTVIAAPAPVTKSKLPIVISGPDDPALHEGGGLGFRIEDPVSYRQSPSVAHLPDPDLIEESAYGPLPTRGADGRRPFDVYAGSSSGTPGARIAIVVGGLGISQSGTLNALNALPAAVTLGFAPAGNSLGRWMQDARRAGHELLLQVPLEPVGYPQIDPGQNTVTVADAAAGDLDALHASLGRITNYVGIMNYMGGRFTGDPSAMEPLIAELGRRGLMYLDDSSSLRSLAKDTAMLRNVPVAASNVMIDETQDPADIRGQLDTLERIARAEGSAIGVASAFDASVAVIAEWTAEASGRGIEFVPVSALAVDTERR</sequence>
<dbReference type="EMBL" id="JALHBS010000045">
    <property type="protein sequence ID" value="MCP3055140.1"/>
    <property type="molecule type" value="Genomic_DNA"/>
</dbReference>